<reference evidence="3 4" key="1">
    <citation type="submission" date="2017-06" db="EMBL/GenBank/DDBJ databases">
        <authorList>
            <person name="Kim H.J."/>
            <person name="Triplett B.A."/>
        </authorList>
    </citation>
    <scope>NUCLEOTIDE SEQUENCE [LARGE SCALE GENOMIC DNA]</scope>
    <source>
        <strain evidence="3">FRACA_ARgP5</strain>
    </source>
</reference>
<evidence type="ECO:0000259" key="2">
    <source>
        <dbReference type="Pfam" id="PF07282"/>
    </source>
</evidence>
<dbReference type="EMBL" id="FZMO01000023">
    <property type="protein sequence ID" value="SNQ45920.1"/>
    <property type="molecule type" value="Genomic_DNA"/>
</dbReference>
<protein>
    <submittedName>
        <fullName evidence="3">Transposase</fullName>
    </submittedName>
</protein>
<feature type="domain" description="Cas12f1-like TNB" evidence="2">
    <location>
        <begin position="1"/>
        <end position="62"/>
    </location>
</feature>
<evidence type="ECO:0000313" key="4">
    <source>
        <dbReference type="Proteomes" id="UP000234331"/>
    </source>
</evidence>
<evidence type="ECO:0000313" key="3">
    <source>
        <dbReference type="EMBL" id="SNQ45920.1"/>
    </source>
</evidence>
<dbReference type="GO" id="GO:0003677">
    <property type="term" value="F:DNA binding"/>
    <property type="evidence" value="ECO:0007669"/>
    <property type="project" value="UniProtKB-KW"/>
</dbReference>
<organism evidence="3 4">
    <name type="scientific">Frankia canadensis</name>
    <dbReference type="NCBI Taxonomy" id="1836972"/>
    <lineage>
        <taxon>Bacteria</taxon>
        <taxon>Bacillati</taxon>
        <taxon>Actinomycetota</taxon>
        <taxon>Actinomycetes</taxon>
        <taxon>Frankiales</taxon>
        <taxon>Frankiaceae</taxon>
        <taxon>Frankia</taxon>
    </lineage>
</organism>
<proteinExistence type="predicted"/>
<dbReference type="AlphaFoldDB" id="A0A2I2KJT4"/>
<gene>
    <name evidence="3" type="ORF">FRACA_1190001</name>
</gene>
<evidence type="ECO:0000256" key="1">
    <source>
        <dbReference type="ARBA" id="ARBA00023125"/>
    </source>
</evidence>
<dbReference type="InterPro" id="IPR010095">
    <property type="entry name" value="Cas12f1-like_TNB"/>
</dbReference>
<accession>A0A2I2KJT4</accession>
<sequence>MVEYKASWYGRQVIAVDRWYPSSKTCSSCRALVASLPLDVRQWTCRSCGTHHDRDVNAARNILAAGLAVSACGDGVRPPRS</sequence>
<keyword evidence="4" id="KW-1185">Reference proteome</keyword>
<keyword evidence="1" id="KW-0238">DNA-binding</keyword>
<name>A0A2I2KJT4_9ACTN</name>
<dbReference type="Pfam" id="PF07282">
    <property type="entry name" value="Cas12f1-like_TNB"/>
    <property type="match status" value="1"/>
</dbReference>
<dbReference type="Proteomes" id="UP000234331">
    <property type="component" value="Unassembled WGS sequence"/>
</dbReference>